<dbReference type="AlphaFoldDB" id="A0A1J5PV87"/>
<organism evidence="1">
    <name type="scientific">mine drainage metagenome</name>
    <dbReference type="NCBI Taxonomy" id="410659"/>
    <lineage>
        <taxon>unclassified sequences</taxon>
        <taxon>metagenomes</taxon>
        <taxon>ecological metagenomes</taxon>
    </lineage>
</organism>
<gene>
    <name evidence="1" type="ORF">GALL_491890</name>
</gene>
<protein>
    <submittedName>
        <fullName evidence="1">Uncharacterized protein</fullName>
    </submittedName>
</protein>
<comment type="caution">
    <text evidence="1">The sequence shown here is derived from an EMBL/GenBank/DDBJ whole genome shotgun (WGS) entry which is preliminary data.</text>
</comment>
<evidence type="ECO:0000313" key="1">
    <source>
        <dbReference type="EMBL" id="OIQ69211.1"/>
    </source>
</evidence>
<dbReference type="EMBL" id="MLJW01004856">
    <property type="protein sequence ID" value="OIQ69211.1"/>
    <property type="molecule type" value="Genomic_DNA"/>
</dbReference>
<sequence length="175" mass="19129">MHAHDQHLFVVRAIEDADAPALGQVAGGAPEEVVLKFLRTRMLKAEHLAALRVDARHHVANRAVLACRVHRLKHQQQGMAVRRVEQALLVAELLHVVSQQIVIGLLRFAQSLGLRGPADQVNRIAFADLECSHVDVHVGNSRCVAHDGDASAASTVVCAWARMRCKCAVPWKLSA</sequence>
<reference evidence="1" key="1">
    <citation type="submission" date="2016-10" db="EMBL/GenBank/DDBJ databases">
        <title>Sequence of Gallionella enrichment culture.</title>
        <authorList>
            <person name="Poehlein A."/>
            <person name="Muehling M."/>
            <person name="Daniel R."/>
        </authorList>
    </citation>
    <scope>NUCLEOTIDE SEQUENCE</scope>
</reference>
<name>A0A1J5PV87_9ZZZZ</name>
<proteinExistence type="predicted"/>
<accession>A0A1J5PV87</accession>